<dbReference type="Gene3D" id="3.10.620.30">
    <property type="match status" value="1"/>
</dbReference>
<evidence type="ECO:0000259" key="1">
    <source>
        <dbReference type="SMART" id="SM00460"/>
    </source>
</evidence>
<dbReference type="EMBL" id="VRTY01000022">
    <property type="protein sequence ID" value="TXK48737.1"/>
    <property type="molecule type" value="Genomic_DNA"/>
</dbReference>
<dbReference type="RefSeq" id="WP_147921163.1">
    <property type="nucleotide sequence ID" value="NZ_VRTY01000022.1"/>
</dbReference>
<reference evidence="2 3" key="1">
    <citation type="submission" date="2019-08" db="EMBL/GenBank/DDBJ databases">
        <authorList>
            <person name="Shi S."/>
        </authorList>
    </citation>
    <scope>NUCLEOTIDE SEQUENCE [LARGE SCALE GENOMIC DNA]</scope>
    <source>
        <strain evidence="2 3">GY10130</strain>
    </source>
</reference>
<protein>
    <submittedName>
        <fullName evidence="2">Transglutaminase family protein</fullName>
    </submittedName>
</protein>
<organism evidence="2 3">
    <name type="scientific">Pontibacter qinzhouensis</name>
    <dbReference type="NCBI Taxonomy" id="2603253"/>
    <lineage>
        <taxon>Bacteria</taxon>
        <taxon>Pseudomonadati</taxon>
        <taxon>Bacteroidota</taxon>
        <taxon>Cytophagia</taxon>
        <taxon>Cytophagales</taxon>
        <taxon>Hymenobacteraceae</taxon>
        <taxon>Pontibacter</taxon>
    </lineage>
</organism>
<dbReference type="InterPro" id="IPR002931">
    <property type="entry name" value="Transglutaminase-like"/>
</dbReference>
<name>A0A5C8K928_9BACT</name>
<gene>
    <name evidence="2" type="ORF">FVR03_07700</name>
</gene>
<accession>A0A5C8K928</accession>
<sequence>MKFKVHCELEYQVYQPSTFIFNIHALRTATQTVLEEVLEVDPYIRFEEFTSVHSTNRFVRMEVKEPMMFKIAYKAVVDPAYTIIDHDSALAPVPVVQLDGDVIPYLFPSRYCQSDKLQRFAYSKFGKIENAFEQVLTITEWIHKNVEYLSGSTNSQTSAFDTITELAGVCRDFAHLGIALCRALSIPARYFTGYSYKLFPPDFHACFEAYIGGRWIIFDATKLAPLNGLIKIANGRDAADAAVASTFGNVACTSIKVGAETADPEFEPFMYEKSTLKGLSYE</sequence>
<keyword evidence="3" id="KW-1185">Reference proteome</keyword>
<dbReference type="SMART" id="SM00460">
    <property type="entry name" value="TGc"/>
    <property type="match status" value="1"/>
</dbReference>
<dbReference type="SUPFAM" id="SSF54001">
    <property type="entry name" value="Cysteine proteinases"/>
    <property type="match status" value="1"/>
</dbReference>
<proteinExistence type="predicted"/>
<dbReference type="Proteomes" id="UP000321926">
    <property type="component" value="Unassembled WGS sequence"/>
</dbReference>
<dbReference type="InterPro" id="IPR048930">
    <property type="entry name" value="Bact_transglu_N_2"/>
</dbReference>
<dbReference type="Pfam" id="PF21295">
    <property type="entry name" value="Bact_transglu_N_2"/>
    <property type="match status" value="1"/>
</dbReference>
<dbReference type="Pfam" id="PF01841">
    <property type="entry name" value="Transglut_core"/>
    <property type="match status" value="1"/>
</dbReference>
<dbReference type="PANTHER" id="PTHR33490">
    <property type="entry name" value="BLR5614 PROTEIN-RELATED"/>
    <property type="match status" value="1"/>
</dbReference>
<comment type="caution">
    <text evidence="2">The sequence shown here is derived from an EMBL/GenBank/DDBJ whole genome shotgun (WGS) entry which is preliminary data.</text>
</comment>
<feature type="domain" description="Transglutaminase-like" evidence="1">
    <location>
        <begin position="162"/>
        <end position="222"/>
    </location>
</feature>
<dbReference type="InterPro" id="IPR038765">
    <property type="entry name" value="Papain-like_cys_pep_sf"/>
</dbReference>
<dbReference type="OrthoDB" id="9804872at2"/>
<dbReference type="AlphaFoldDB" id="A0A5C8K928"/>
<dbReference type="Gene3D" id="2.60.40.2250">
    <property type="match status" value="1"/>
</dbReference>
<dbReference type="PANTHER" id="PTHR33490:SF12">
    <property type="entry name" value="BLL5557 PROTEIN"/>
    <property type="match status" value="1"/>
</dbReference>
<evidence type="ECO:0000313" key="3">
    <source>
        <dbReference type="Proteomes" id="UP000321926"/>
    </source>
</evidence>
<evidence type="ECO:0000313" key="2">
    <source>
        <dbReference type="EMBL" id="TXK48737.1"/>
    </source>
</evidence>